<dbReference type="EC" id="3.2.1.14" evidence="3"/>
<feature type="region of interest" description="Disordered" evidence="13">
    <location>
        <begin position="338"/>
        <end position="367"/>
    </location>
</feature>
<evidence type="ECO:0000256" key="3">
    <source>
        <dbReference type="ARBA" id="ARBA00012729"/>
    </source>
</evidence>
<organism evidence="16 17">
    <name type="scientific">Daldinia eschscholtzii</name>
    <dbReference type="NCBI Taxonomy" id="292717"/>
    <lineage>
        <taxon>Eukaryota</taxon>
        <taxon>Fungi</taxon>
        <taxon>Dikarya</taxon>
        <taxon>Ascomycota</taxon>
        <taxon>Pezizomycotina</taxon>
        <taxon>Sordariomycetes</taxon>
        <taxon>Xylariomycetidae</taxon>
        <taxon>Xylariales</taxon>
        <taxon>Hypoxylaceae</taxon>
        <taxon>Daldinia</taxon>
    </lineage>
</organism>
<dbReference type="GO" id="GO:0005576">
    <property type="term" value="C:extracellular region"/>
    <property type="evidence" value="ECO:0007669"/>
    <property type="project" value="UniProtKB-SubCell"/>
</dbReference>
<evidence type="ECO:0000256" key="12">
    <source>
        <dbReference type="RuleBase" id="RU004453"/>
    </source>
</evidence>
<dbReference type="PROSITE" id="PS01095">
    <property type="entry name" value="GH18_1"/>
    <property type="match status" value="1"/>
</dbReference>
<comment type="similarity">
    <text evidence="12">Belongs to the glycosyl hydrolase 18 family.</text>
</comment>
<dbReference type="Pfam" id="PF00704">
    <property type="entry name" value="Glyco_hydro_18"/>
    <property type="match status" value="1"/>
</dbReference>
<evidence type="ECO:0000256" key="1">
    <source>
        <dbReference type="ARBA" id="ARBA00000822"/>
    </source>
</evidence>
<evidence type="ECO:0000256" key="5">
    <source>
        <dbReference type="ARBA" id="ARBA00022669"/>
    </source>
</evidence>
<evidence type="ECO:0000256" key="8">
    <source>
        <dbReference type="ARBA" id="ARBA00023277"/>
    </source>
</evidence>
<dbReference type="GO" id="GO:0006032">
    <property type="term" value="P:chitin catabolic process"/>
    <property type="evidence" value="ECO:0007669"/>
    <property type="project" value="UniProtKB-KW"/>
</dbReference>
<keyword evidence="5" id="KW-0147">Chitin-binding</keyword>
<dbReference type="EMBL" id="JBANMG010000003">
    <property type="protein sequence ID" value="KAK6955286.1"/>
    <property type="molecule type" value="Genomic_DNA"/>
</dbReference>
<name>A0AAX6MRY9_9PEZI</name>
<dbReference type="GO" id="GO:0008061">
    <property type="term" value="F:chitin binding"/>
    <property type="evidence" value="ECO:0007669"/>
    <property type="project" value="UniProtKB-KW"/>
</dbReference>
<keyword evidence="4" id="KW-0964">Secreted</keyword>
<keyword evidence="17" id="KW-1185">Reference proteome</keyword>
<evidence type="ECO:0000313" key="16">
    <source>
        <dbReference type="EMBL" id="KAK6955286.1"/>
    </source>
</evidence>
<dbReference type="Proteomes" id="UP001369815">
    <property type="component" value="Unassembled WGS sequence"/>
</dbReference>
<dbReference type="PANTHER" id="PTHR45708">
    <property type="entry name" value="ENDOCHITINASE"/>
    <property type="match status" value="1"/>
</dbReference>
<dbReference type="InterPro" id="IPR017853">
    <property type="entry name" value="GH"/>
</dbReference>
<evidence type="ECO:0000256" key="6">
    <source>
        <dbReference type="ARBA" id="ARBA00022801"/>
    </source>
</evidence>
<keyword evidence="6 11" id="KW-0378">Hydrolase</keyword>
<feature type="chain" id="PRO_5043321182" description="chitinase" evidence="14">
    <location>
        <begin position="20"/>
        <end position="367"/>
    </location>
</feature>
<dbReference type="GO" id="GO:0008843">
    <property type="term" value="F:endochitinase activity"/>
    <property type="evidence" value="ECO:0007669"/>
    <property type="project" value="UniProtKB-EC"/>
</dbReference>
<evidence type="ECO:0000256" key="9">
    <source>
        <dbReference type="ARBA" id="ARBA00023295"/>
    </source>
</evidence>
<dbReference type="Gene3D" id="3.20.20.80">
    <property type="entry name" value="Glycosidases"/>
    <property type="match status" value="1"/>
</dbReference>
<keyword evidence="8" id="KW-0119">Carbohydrate metabolism</keyword>
<evidence type="ECO:0000259" key="15">
    <source>
        <dbReference type="PROSITE" id="PS51910"/>
    </source>
</evidence>
<dbReference type="PANTHER" id="PTHR45708:SF49">
    <property type="entry name" value="ENDOCHITINASE"/>
    <property type="match status" value="1"/>
</dbReference>
<feature type="signal peptide" evidence="14">
    <location>
        <begin position="1"/>
        <end position="19"/>
    </location>
</feature>
<feature type="compositionally biased region" description="Low complexity" evidence="13">
    <location>
        <begin position="338"/>
        <end position="350"/>
    </location>
</feature>
<comment type="catalytic activity">
    <reaction evidence="1">
        <text>Random endo-hydrolysis of N-acetyl-beta-D-glucosaminide (1-&gt;4)-beta-linkages in chitin and chitodextrins.</text>
        <dbReference type="EC" id="3.2.1.14"/>
    </reaction>
</comment>
<evidence type="ECO:0000256" key="4">
    <source>
        <dbReference type="ARBA" id="ARBA00022525"/>
    </source>
</evidence>
<keyword evidence="7" id="KW-0146">Chitin degradation</keyword>
<dbReference type="SUPFAM" id="SSF51445">
    <property type="entry name" value="(Trans)glycosidases"/>
    <property type="match status" value="1"/>
</dbReference>
<keyword evidence="14" id="KW-0732">Signal</keyword>
<comment type="subcellular location">
    <subcellularLocation>
        <location evidence="2">Secreted</location>
    </subcellularLocation>
</comment>
<evidence type="ECO:0000256" key="2">
    <source>
        <dbReference type="ARBA" id="ARBA00004613"/>
    </source>
</evidence>
<keyword evidence="10" id="KW-0624">Polysaccharide degradation</keyword>
<dbReference type="GO" id="GO:0000272">
    <property type="term" value="P:polysaccharide catabolic process"/>
    <property type="evidence" value="ECO:0007669"/>
    <property type="project" value="UniProtKB-KW"/>
</dbReference>
<protein>
    <recommendedName>
        <fullName evidence="3">chitinase</fullName>
        <ecNumber evidence="3">3.2.1.14</ecNumber>
    </recommendedName>
</protein>
<proteinExistence type="inferred from homology"/>
<comment type="caution">
    <text evidence="16">The sequence shown here is derived from an EMBL/GenBank/DDBJ whole genome shotgun (WGS) entry which is preliminary data.</text>
</comment>
<dbReference type="InterPro" id="IPR001579">
    <property type="entry name" value="Glyco_hydro_18_chit_AS"/>
</dbReference>
<evidence type="ECO:0000256" key="7">
    <source>
        <dbReference type="ARBA" id="ARBA00023024"/>
    </source>
</evidence>
<evidence type="ECO:0000256" key="14">
    <source>
        <dbReference type="SAM" id="SignalP"/>
    </source>
</evidence>
<evidence type="ECO:0000313" key="17">
    <source>
        <dbReference type="Proteomes" id="UP001369815"/>
    </source>
</evidence>
<gene>
    <name evidence="16" type="ORF">Daesc_002919</name>
</gene>
<feature type="domain" description="GH18" evidence="15">
    <location>
        <begin position="27"/>
        <end position="337"/>
    </location>
</feature>
<dbReference type="InterPro" id="IPR050542">
    <property type="entry name" value="Glycosyl_Hydrlase18_Chitinase"/>
</dbReference>
<reference evidence="16 17" key="1">
    <citation type="journal article" date="2024" name="Front Chem Biol">
        <title>Unveiling the potential of Daldinia eschscholtzii MFLUCC 19-0629 through bioactivity and bioinformatics studies for enhanced sustainable agriculture production.</title>
        <authorList>
            <person name="Brooks S."/>
            <person name="Weaver J.A."/>
            <person name="Klomchit A."/>
            <person name="Alharthi S.A."/>
            <person name="Onlamun T."/>
            <person name="Nurani R."/>
            <person name="Vong T.K."/>
            <person name="Alberti F."/>
            <person name="Greco C."/>
        </authorList>
    </citation>
    <scope>NUCLEOTIDE SEQUENCE [LARGE SCALE GENOMIC DNA]</scope>
    <source>
        <strain evidence="16">MFLUCC 19-0629</strain>
    </source>
</reference>
<dbReference type="PROSITE" id="PS51910">
    <property type="entry name" value="GH18_2"/>
    <property type="match status" value="1"/>
</dbReference>
<evidence type="ECO:0000256" key="11">
    <source>
        <dbReference type="RuleBase" id="RU000489"/>
    </source>
</evidence>
<accession>A0AAX6MRY9</accession>
<keyword evidence="9 11" id="KW-0326">Glycosidase</keyword>
<dbReference type="AlphaFoldDB" id="A0AAX6MRY9"/>
<sequence length="367" mass="39882">MLRYSVLSTCFLWASKAFAVYHAGASDNIAIYWGQNSAGAADIGKSQKSLSEYCSRAEIDIIPVAFVSNFNPIELDLTNMADDKNMAEEVKSCQSAGKTILLSIGGAMFTSGPSSPENAHNLADQLWDMFGPPGNVGSEKRPFGDAVVDGFDIDIEAPLPNMAPFAARLREHIDKANGNGGRKFYLSAAPQCPFPDQNNQVMLQGNEAVAFDFVMVQFYNNRKCDIRVFGGSSTDSNSASTRDTNDPMKSGFNMAQWDEWARSSKNPNAKVFLGIPGGPTAVTPSEKASYKAPNALKPIIAYSKQFASFGGVMIWDMSQVWANPSFLDTISKDVKCPSAASRNAARRSTGSGAGQKYRRTHQREWQS</sequence>
<evidence type="ECO:0000256" key="10">
    <source>
        <dbReference type="ARBA" id="ARBA00023326"/>
    </source>
</evidence>
<dbReference type="InterPro" id="IPR001223">
    <property type="entry name" value="Glyco_hydro18_cat"/>
</dbReference>
<evidence type="ECO:0000256" key="13">
    <source>
        <dbReference type="SAM" id="MobiDB-lite"/>
    </source>
</evidence>